<proteinExistence type="predicted"/>
<gene>
    <name evidence="3" type="ORF">R1sor_023324</name>
</gene>
<protein>
    <recommendedName>
        <fullName evidence="2">Reverse transcriptase zinc-binding domain-containing protein</fullName>
    </recommendedName>
</protein>
<dbReference type="Proteomes" id="UP001633002">
    <property type="component" value="Unassembled WGS sequence"/>
</dbReference>
<dbReference type="EMBL" id="JBJQOH010000007">
    <property type="protein sequence ID" value="KAL3680368.1"/>
    <property type="molecule type" value="Genomic_DNA"/>
</dbReference>
<feature type="region of interest" description="Disordered" evidence="1">
    <location>
        <begin position="475"/>
        <end position="516"/>
    </location>
</feature>
<evidence type="ECO:0000313" key="4">
    <source>
        <dbReference type="Proteomes" id="UP001633002"/>
    </source>
</evidence>
<accession>A0ABD3GMG1</accession>
<name>A0ABD3GMG1_9MARC</name>
<evidence type="ECO:0000313" key="3">
    <source>
        <dbReference type="EMBL" id="KAL3680368.1"/>
    </source>
</evidence>
<evidence type="ECO:0000256" key="1">
    <source>
        <dbReference type="SAM" id="MobiDB-lite"/>
    </source>
</evidence>
<evidence type="ECO:0000259" key="2">
    <source>
        <dbReference type="Pfam" id="PF13966"/>
    </source>
</evidence>
<sequence length="516" mass="59625">MAGLDIKEGEITSEMITRLKRRIGAWENVYLSWPARALLIKHILSQIPVYTMMAIGTSRQEALKLEKVCREFLWGVTETGKVKKSLIAWRRLIQSKELGGLGLRSFESRAAALQMRHVAAVLDAEPKEWVWMLTRIMKIKLLMGPYKRERMHWEGGDAMLMLDALRITDAPTVDRILRTWFSFKKHLRLSTAWTEVPGYLHIGSIRTLWCLTGRDGEFETWLSSLKVVNTKLAKVEGWIWQQKRNVGDSWGQTAKFWANLTEQGTPLYRKLNRNWGTQSTPSDWKDRWRRLWQGSSLPKHKLEMWRTLQQEFATLDRASKWGVSDGICQICHKEKETLIHLMWECSGVRDRVLWIAGVVGGSRQASFIMVLDEALKAHKTQPMAFILLWIHCYTCWKERNKLVFEGKLSRIPEWQLLKQCRALEAVVCRKFSGEVRSNMEEKVQEFFRQAEDLRRIMQRRTRLVQSILGDVGILPTQSRGSTSEGDRSLDSSLDSSSSESSMDTTQTDSFSGQSGN</sequence>
<feature type="compositionally biased region" description="Low complexity" evidence="1">
    <location>
        <begin position="490"/>
        <end position="509"/>
    </location>
</feature>
<keyword evidence="4" id="KW-1185">Reference proteome</keyword>
<dbReference type="AlphaFoldDB" id="A0ABD3GMG1"/>
<organism evidence="3 4">
    <name type="scientific">Riccia sorocarpa</name>
    <dbReference type="NCBI Taxonomy" id="122646"/>
    <lineage>
        <taxon>Eukaryota</taxon>
        <taxon>Viridiplantae</taxon>
        <taxon>Streptophyta</taxon>
        <taxon>Embryophyta</taxon>
        <taxon>Marchantiophyta</taxon>
        <taxon>Marchantiopsida</taxon>
        <taxon>Marchantiidae</taxon>
        <taxon>Marchantiales</taxon>
        <taxon>Ricciaceae</taxon>
        <taxon>Riccia</taxon>
    </lineage>
</organism>
<dbReference type="PANTHER" id="PTHR33116">
    <property type="entry name" value="REVERSE TRANSCRIPTASE ZINC-BINDING DOMAIN-CONTAINING PROTEIN-RELATED-RELATED"/>
    <property type="match status" value="1"/>
</dbReference>
<dbReference type="InterPro" id="IPR026960">
    <property type="entry name" value="RVT-Znf"/>
</dbReference>
<reference evidence="3 4" key="1">
    <citation type="submission" date="2024-09" db="EMBL/GenBank/DDBJ databases">
        <title>Chromosome-scale assembly of Riccia sorocarpa.</title>
        <authorList>
            <person name="Paukszto L."/>
        </authorList>
    </citation>
    <scope>NUCLEOTIDE SEQUENCE [LARGE SCALE GENOMIC DNA]</scope>
    <source>
        <strain evidence="3">LP-2024</strain>
        <tissue evidence="3">Aerial parts of the thallus</tissue>
    </source>
</reference>
<dbReference type="Pfam" id="PF13966">
    <property type="entry name" value="zf-RVT"/>
    <property type="match status" value="1"/>
</dbReference>
<feature type="domain" description="Reverse transcriptase zinc-binding" evidence="2">
    <location>
        <begin position="282"/>
        <end position="347"/>
    </location>
</feature>
<comment type="caution">
    <text evidence="3">The sequence shown here is derived from an EMBL/GenBank/DDBJ whole genome shotgun (WGS) entry which is preliminary data.</text>
</comment>
<dbReference type="PANTHER" id="PTHR33116:SF78">
    <property type="entry name" value="OS12G0587133 PROTEIN"/>
    <property type="match status" value="1"/>
</dbReference>